<proteinExistence type="predicted"/>
<accession>A0A4Y7SI11</accession>
<protein>
    <submittedName>
        <fullName evidence="1">Uncharacterized protein</fullName>
    </submittedName>
</protein>
<evidence type="ECO:0000313" key="2">
    <source>
        <dbReference type="Proteomes" id="UP000298030"/>
    </source>
</evidence>
<dbReference type="AlphaFoldDB" id="A0A4Y7SI11"/>
<dbReference type="EMBL" id="QPFP01000112">
    <property type="protein sequence ID" value="TEB21381.1"/>
    <property type="molecule type" value="Genomic_DNA"/>
</dbReference>
<comment type="caution">
    <text evidence="1">The sequence shown here is derived from an EMBL/GenBank/DDBJ whole genome shotgun (WGS) entry which is preliminary data.</text>
</comment>
<name>A0A4Y7SI11_COPMI</name>
<dbReference type="OrthoDB" id="3364808at2759"/>
<evidence type="ECO:0000313" key="1">
    <source>
        <dbReference type="EMBL" id="TEB21381.1"/>
    </source>
</evidence>
<sequence length="259" mass="27930">MDPEYLTKNIVDLTETELIALGFLGDDAPASVKSMVEEVRADPGHLGTVTCFMVDCLRDQCYRERAAAQDATHPSTSPTISEAETLFVELTNDPAAARTVVAPDLLPKYEANFWYHGLSGNPPKAPTNPFPVPPPGTPFARIPTKSARGVFRTRLNAVWEDVAPRILAAMKARGVKYSMLTTARFAVVEDGGDEDEDGTLGPVVAWIAVRPSTSDAAAVRDATPDILQILADVEITDVTVEWYSGSVARLVDLRSSQSG</sequence>
<dbReference type="Proteomes" id="UP000298030">
    <property type="component" value="Unassembled WGS sequence"/>
</dbReference>
<gene>
    <name evidence="1" type="ORF">FA13DRAFT_1741957</name>
</gene>
<keyword evidence="2" id="KW-1185">Reference proteome</keyword>
<reference evidence="1 2" key="1">
    <citation type="journal article" date="2019" name="Nat. Ecol. Evol.">
        <title>Megaphylogeny resolves global patterns of mushroom evolution.</title>
        <authorList>
            <person name="Varga T."/>
            <person name="Krizsan K."/>
            <person name="Foldi C."/>
            <person name="Dima B."/>
            <person name="Sanchez-Garcia M."/>
            <person name="Sanchez-Ramirez S."/>
            <person name="Szollosi G.J."/>
            <person name="Szarkandi J.G."/>
            <person name="Papp V."/>
            <person name="Albert L."/>
            <person name="Andreopoulos W."/>
            <person name="Angelini C."/>
            <person name="Antonin V."/>
            <person name="Barry K.W."/>
            <person name="Bougher N.L."/>
            <person name="Buchanan P."/>
            <person name="Buyck B."/>
            <person name="Bense V."/>
            <person name="Catcheside P."/>
            <person name="Chovatia M."/>
            <person name="Cooper J."/>
            <person name="Damon W."/>
            <person name="Desjardin D."/>
            <person name="Finy P."/>
            <person name="Geml J."/>
            <person name="Haridas S."/>
            <person name="Hughes K."/>
            <person name="Justo A."/>
            <person name="Karasinski D."/>
            <person name="Kautmanova I."/>
            <person name="Kiss B."/>
            <person name="Kocsube S."/>
            <person name="Kotiranta H."/>
            <person name="LaButti K.M."/>
            <person name="Lechner B.E."/>
            <person name="Liimatainen K."/>
            <person name="Lipzen A."/>
            <person name="Lukacs Z."/>
            <person name="Mihaltcheva S."/>
            <person name="Morgado L.N."/>
            <person name="Niskanen T."/>
            <person name="Noordeloos M.E."/>
            <person name="Ohm R.A."/>
            <person name="Ortiz-Santana B."/>
            <person name="Ovrebo C."/>
            <person name="Racz N."/>
            <person name="Riley R."/>
            <person name="Savchenko A."/>
            <person name="Shiryaev A."/>
            <person name="Soop K."/>
            <person name="Spirin V."/>
            <person name="Szebenyi C."/>
            <person name="Tomsovsky M."/>
            <person name="Tulloss R.E."/>
            <person name="Uehling J."/>
            <person name="Grigoriev I.V."/>
            <person name="Vagvolgyi C."/>
            <person name="Papp T."/>
            <person name="Martin F.M."/>
            <person name="Miettinen O."/>
            <person name="Hibbett D.S."/>
            <person name="Nagy L.G."/>
        </authorList>
    </citation>
    <scope>NUCLEOTIDE SEQUENCE [LARGE SCALE GENOMIC DNA]</scope>
    <source>
        <strain evidence="1 2">FP101781</strain>
    </source>
</reference>
<organism evidence="1 2">
    <name type="scientific">Coprinellus micaceus</name>
    <name type="common">Glistening ink-cap mushroom</name>
    <name type="synonym">Coprinus micaceus</name>
    <dbReference type="NCBI Taxonomy" id="71717"/>
    <lineage>
        <taxon>Eukaryota</taxon>
        <taxon>Fungi</taxon>
        <taxon>Dikarya</taxon>
        <taxon>Basidiomycota</taxon>
        <taxon>Agaricomycotina</taxon>
        <taxon>Agaricomycetes</taxon>
        <taxon>Agaricomycetidae</taxon>
        <taxon>Agaricales</taxon>
        <taxon>Agaricineae</taxon>
        <taxon>Psathyrellaceae</taxon>
        <taxon>Coprinellus</taxon>
    </lineage>
</organism>